<reference evidence="3 4" key="1">
    <citation type="submission" date="2018-10" db="EMBL/GenBank/DDBJ databases">
        <title>Anaerotruncus faecis sp. nov., isolated from human feces.</title>
        <authorList>
            <person name="Wang Y.-J."/>
        </authorList>
    </citation>
    <scope>NUCLEOTIDE SEQUENCE [LARGE SCALE GENOMIC DNA]</scope>
    <source>
        <strain evidence="3 4">22A2-44</strain>
    </source>
</reference>
<dbReference type="AlphaFoldDB" id="A0A498CY87"/>
<evidence type="ECO:0008006" key="5">
    <source>
        <dbReference type="Google" id="ProtNLM"/>
    </source>
</evidence>
<dbReference type="RefSeq" id="WP_121586966.1">
    <property type="nucleotide sequence ID" value="NZ_RCHT01000013.1"/>
</dbReference>
<feature type="chain" id="PRO_5039663101" description="DUF5104 domain-containing protein" evidence="2">
    <location>
        <begin position="22"/>
        <end position="345"/>
    </location>
</feature>
<sequence length="345" mass="36943">MKRLIAMLLCACLLLAGCGIPDPPRPAPSRPDAPAAVSVPEQTASSHPEAPSAPAEQPGIEAEPPPEESLSPARTAELLAAALREGDVPALEALANPAFGVEGKLDYWKAVSIDSVSHGEPEQDGEDWLCRFTLEVSDPGETPLKTGENACVARIGCAPYGMWDRYSVLSFAPAGKEIPGTELSRSAAARQVRWMRDFAFFKTFDDPAEIDRGALLDFLLGTAARDYPEEEATPIGIGSGLGYTQAQLDAVAGKYFGLDGFVMTDSPLYDAESGCYGLNGHGGGYRNERIVWIDEGADRCDVWIEQYGEPFQLLPNGALRYTLAPNGDGSFRYLSVKAFPAVPES</sequence>
<accession>A0A498CY87</accession>
<evidence type="ECO:0000313" key="4">
    <source>
        <dbReference type="Proteomes" id="UP000276301"/>
    </source>
</evidence>
<evidence type="ECO:0000256" key="2">
    <source>
        <dbReference type="SAM" id="SignalP"/>
    </source>
</evidence>
<protein>
    <recommendedName>
        <fullName evidence="5">DUF5104 domain-containing protein</fullName>
    </recommendedName>
</protein>
<dbReference type="PROSITE" id="PS51257">
    <property type="entry name" value="PROKAR_LIPOPROTEIN"/>
    <property type="match status" value="1"/>
</dbReference>
<dbReference type="Proteomes" id="UP000276301">
    <property type="component" value="Unassembled WGS sequence"/>
</dbReference>
<feature type="region of interest" description="Disordered" evidence="1">
    <location>
        <begin position="25"/>
        <end position="72"/>
    </location>
</feature>
<evidence type="ECO:0000313" key="3">
    <source>
        <dbReference type="EMBL" id="RLL10678.1"/>
    </source>
</evidence>
<comment type="caution">
    <text evidence="3">The sequence shown here is derived from an EMBL/GenBank/DDBJ whole genome shotgun (WGS) entry which is preliminary data.</text>
</comment>
<proteinExistence type="predicted"/>
<dbReference type="EMBL" id="RCHT01000013">
    <property type="protein sequence ID" value="RLL10678.1"/>
    <property type="molecule type" value="Genomic_DNA"/>
</dbReference>
<keyword evidence="4" id="KW-1185">Reference proteome</keyword>
<evidence type="ECO:0000256" key="1">
    <source>
        <dbReference type="SAM" id="MobiDB-lite"/>
    </source>
</evidence>
<feature type="compositionally biased region" description="Low complexity" evidence="1">
    <location>
        <begin position="32"/>
        <end position="72"/>
    </location>
</feature>
<name>A0A498CY87_9FIRM</name>
<keyword evidence="2" id="KW-0732">Signal</keyword>
<feature type="signal peptide" evidence="2">
    <location>
        <begin position="1"/>
        <end position="21"/>
    </location>
</feature>
<gene>
    <name evidence="3" type="ORF">D4A47_08535</name>
</gene>
<organism evidence="3 4">
    <name type="scientific">Anaerotruncus massiliensis</name>
    <name type="common">ex Liu et al. 2021</name>
    <dbReference type="NCBI Taxonomy" id="2321404"/>
    <lineage>
        <taxon>Bacteria</taxon>
        <taxon>Bacillati</taxon>
        <taxon>Bacillota</taxon>
        <taxon>Clostridia</taxon>
        <taxon>Eubacteriales</taxon>
        <taxon>Oscillospiraceae</taxon>
        <taxon>Anaerotruncus</taxon>
    </lineage>
</organism>